<gene>
    <name evidence="2" type="ORF">ECIG_05480</name>
</gene>
<feature type="signal peptide" evidence="1">
    <location>
        <begin position="1"/>
        <end position="19"/>
    </location>
</feature>
<dbReference type="AlphaFoldDB" id="F4T8S3"/>
<protein>
    <recommendedName>
        <fullName evidence="4">Conjugal transfer protein</fullName>
    </recommendedName>
</protein>
<dbReference type="PROSITE" id="PS51257">
    <property type="entry name" value="PROKAR_LIPOPROTEIN"/>
    <property type="match status" value="1"/>
</dbReference>
<keyword evidence="1" id="KW-0732">Signal</keyword>
<feature type="chain" id="PRO_5003319075" description="Conjugal transfer protein" evidence="1">
    <location>
        <begin position="20"/>
        <end position="47"/>
    </location>
</feature>
<sequence length="47" mass="4947">MKRLIALALLCVLSGCAQKSKSLPHAFSGQGSPVNTPQIIAELTTHD</sequence>
<dbReference type="RefSeq" id="WP_000825480.1">
    <property type="nucleotide sequence ID" value="NZ_GL883935.1"/>
</dbReference>
<dbReference type="HOGENOM" id="CLU_217169_0_0_6"/>
<accession>F4T8S3</accession>
<evidence type="ECO:0000256" key="1">
    <source>
        <dbReference type="SAM" id="SignalP"/>
    </source>
</evidence>
<evidence type="ECO:0008006" key="4">
    <source>
        <dbReference type="Google" id="ProtNLM"/>
    </source>
</evidence>
<reference evidence="2 3" key="1">
    <citation type="submission" date="2010-01" db="EMBL/GenBank/DDBJ databases">
        <title>The Genome Sequence of Escherichia coli M605.</title>
        <authorList>
            <consortium name="The Broad Institute Genome Sequencing Platform"/>
            <consortium name="The Broad Institute Genome Sequencing Center for Infectious Disease"/>
            <person name="Feldgarden M."/>
            <person name="Gordon D.M."/>
            <person name="Johnson J.R."/>
            <person name="Johnston B.D."/>
            <person name="Young S."/>
            <person name="Zeng Q."/>
            <person name="Koehrsen M."/>
            <person name="Alvarado L."/>
            <person name="Berlin A.M."/>
            <person name="Borenstein D."/>
            <person name="Chapman S.B."/>
            <person name="Chen Z."/>
            <person name="Engels R."/>
            <person name="Freedman E."/>
            <person name="Gellesch M."/>
            <person name="Goldberg J."/>
            <person name="Griggs A."/>
            <person name="Gujja S."/>
            <person name="Heilman E.R."/>
            <person name="Heiman D.I."/>
            <person name="Hepburn T.A."/>
            <person name="Howarth C."/>
            <person name="Jen D."/>
            <person name="Larson L."/>
            <person name="Lewis B."/>
            <person name="Mehta T."/>
            <person name="Park D."/>
            <person name="Pearson M."/>
            <person name="Richards J."/>
            <person name="Roberts A."/>
            <person name="Saif S."/>
            <person name="Shea T.D."/>
            <person name="Shenoy N."/>
            <person name="Sisk P."/>
            <person name="Stolte C."/>
            <person name="Sykes S.N."/>
            <person name="Walk T."/>
            <person name="White J."/>
            <person name="Yandava C."/>
            <person name="Haas B."/>
            <person name="Henn M.R."/>
            <person name="Nusbaum C."/>
            <person name="Birren B."/>
        </authorList>
    </citation>
    <scope>NUCLEOTIDE SEQUENCE [LARGE SCALE GENOMIC DNA]</scope>
    <source>
        <strain evidence="2 3">M605</strain>
    </source>
</reference>
<dbReference type="Proteomes" id="UP000004710">
    <property type="component" value="Unassembled WGS sequence"/>
</dbReference>
<proteinExistence type="predicted"/>
<evidence type="ECO:0000313" key="3">
    <source>
        <dbReference type="Proteomes" id="UP000004710"/>
    </source>
</evidence>
<name>F4T8S3_ECOLX</name>
<organism evidence="2 3">
    <name type="scientific">Escherichia coli M605</name>
    <dbReference type="NCBI Taxonomy" id="656417"/>
    <lineage>
        <taxon>Bacteria</taxon>
        <taxon>Pseudomonadati</taxon>
        <taxon>Pseudomonadota</taxon>
        <taxon>Gammaproteobacteria</taxon>
        <taxon>Enterobacterales</taxon>
        <taxon>Enterobacteriaceae</taxon>
        <taxon>Escherichia</taxon>
    </lineage>
</organism>
<evidence type="ECO:0000313" key="2">
    <source>
        <dbReference type="EMBL" id="EGI12734.1"/>
    </source>
</evidence>
<dbReference type="EMBL" id="GL883935">
    <property type="protein sequence ID" value="EGI12734.1"/>
    <property type="molecule type" value="Genomic_DNA"/>
</dbReference>